<proteinExistence type="predicted"/>
<dbReference type="EMBL" id="SPSF01000032">
    <property type="protein sequence ID" value="MPQ62891.1"/>
    <property type="molecule type" value="Genomic_DNA"/>
</dbReference>
<dbReference type="Proteomes" id="UP000342249">
    <property type="component" value="Unassembled WGS sequence"/>
</dbReference>
<organism evidence="1 2">
    <name type="scientific">Clostridium estertheticum</name>
    <dbReference type="NCBI Taxonomy" id="238834"/>
    <lineage>
        <taxon>Bacteria</taxon>
        <taxon>Bacillati</taxon>
        <taxon>Bacillota</taxon>
        <taxon>Clostridia</taxon>
        <taxon>Eubacteriales</taxon>
        <taxon>Clostridiaceae</taxon>
        <taxon>Clostridium</taxon>
    </lineage>
</organism>
<gene>
    <name evidence="1" type="ORF">E4V82_12330</name>
</gene>
<dbReference type="RefSeq" id="WP_152752525.1">
    <property type="nucleotide sequence ID" value="NZ_SPSE01000033.1"/>
</dbReference>
<reference evidence="1 2" key="1">
    <citation type="journal article" date="2019" name="Lett. Appl. Microbiol.">
        <title>A case of 'blown pack' spoilage of vacuum-packaged pork likely associated with Clostridium estertheticum in Canada.</title>
        <authorList>
            <person name="Zhang P."/>
            <person name="Ward P."/>
            <person name="McMullen L.M."/>
            <person name="Yang X."/>
        </authorList>
    </citation>
    <scope>NUCLEOTIDE SEQUENCE [LARGE SCALE GENOMIC DNA]</scope>
    <source>
        <strain evidence="1 2">MA19</strain>
    </source>
</reference>
<dbReference type="AlphaFoldDB" id="A0A5N7IPR3"/>
<sequence length="224" mass="24204">MKKTRKQVIVTLLVVGMAINEFILPVMAQAATTESQVTCSLKVLPSTVVSLNEIALERSVVAASSGITACTSYLSNKYVRPVINTTYINLVGDTQFATTILNNKITVTQSDIDVLAKKIIEETVILNELLETSIASINLDEAALVQSLVSASSQMAACAPYLGCGYAQPVISVKYVELVEDMQFATTILNNKIGVTQSDIDALTKKITEETSIINQQCLFFNIS</sequence>
<protein>
    <submittedName>
        <fullName evidence="1">Uncharacterized protein</fullName>
    </submittedName>
</protein>
<evidence type="ECO:0000313" key="2">
    <source>
        <dbReference type="Proteomes" id="UP000342249"/>
    </source>
</evidence>
<evidence type="ECO:0000313" key="1">
    <source>
        <dbReference type="EMBL" id="MPQ62891.1"/>
    </source>
</evidence>
<comment type="caution">
    <text evidence="1">The sequence shown here is derived from an EMBL/GenBank/DDBJ whole genome shotgun (WGS) entry which is preliminary data.</text>
</comment>
<accession>A0A5N7IPR3</accession>
<name>A0A5N7IPR3_9CLOT</name>